<name>A0A1F8B5W6_9BACT</name>
<dbReference type="STRING" id="1802517.A2892_02175"/>
<gene>
    <name evidence="8" type="ORF">A2892_02175</name>
</gene>
<accession>A0A1F8B5W6</accession>
<comment type="caution">
    <text evidence="8">The sequence shown here is derived from an EMBL/GenBank/DDBJ whole genome shotgun (WGS) entry which is preliminary data.</text>
</comment>
<comment type="subcellular location">
    <subcellularLocation>
        <location evidence="1">Cell membrane</location>
        <topology evidence="1">Multi-pass membrane protein</topology>
    </subcellularLocation>
</comment>
<sequence length="405" mass="46144">MGYTKEAFKGLSWMTVLRGSTRIISFIKIVVLARILTPEEFGLFGIASLALSFLEIVTETGINVFLIQEKEDLKKYLNTAWVVSIIRGIVISFFLIILAIPISLFFKSPESRYILIIIGIVPFLRGFINPSIVKFQKELNFRREFYFRLIIFSFDAIVTLCLAYILKSAFSLVWGLISGVVLEIIISWLYIKPKPKFYFELESIKKVVNRGKWITLSGIFNYLFQQGDDIVVGRILNTYSLGMYQIAYKLSTLPITEGGEILHKVFFPVYVKISDDKERLKKAFLKVIVFTSIIVLPLGMVIYLFPEMIVLFILGEKWIEIVPVLKILVVYAVLRSITSSASPVFLAVRKQKYITIITLVGILGLAVCIIPLVKNFGILGAGYAALISWLIVIPIIFFYLYKVFK</sequence>
<evidence type="ECO:0000256" key="5">
    <source>
        <dbReference type="ARBA" id="ARBA00022989"/>
    </source>
</evidence>
<evidence type="ECO:0000256" key="6">
    <source>
        <dbReference type="ARBA" id="ARBA00023136"/>
    </source>
</evidence>
<reference evidence="8 9" key="1">
    <citation type="journal article" date="2016" name="Nat. Commun.">
        <title>Thousands of microbial genomes shed light on interconnected biogeochemical processes in an aquifer system.</title>
        <authorList>
            <person name="Anantharaman K."/>
            <person name="Brown C.T."/>
            <person name="Hug L.A."/>
            <person name="Sharon I."/>
            <person name="Castelle C.J."/>
            <person name="Probst A.J."/>
            <person name="Thomas B.C."/>
            <person name="Singh A."/>
            <person name="Wilkins M.J."/>
            <person name="Karaoz U."/>
            <person name="Brodie E.L."/>
            <person name="Williams K.H."/>
            <person name="Hubbard S.S."/>
            <person name="Banfield J.F."/>
        </authorList>
    </citation>
    <scope>NUCLEOTIDE SEQUENCE [LARGE SCALE GENOMIC DNA]</scope>
</reference>
<keyword evidence="5 7" id="KW-1133">Transmembrane helix</keyword>
<feature type="transmembrane region" description="Helical" evidence="7">
    <location>
        <begin position="353"/>
        <end position="372"/>
    </location>
</feature>
<dbReference type="PANTHER" id="PTHR30250:SF10">
    <property type="entry name" value="LIPOPOLYSACCHARIDE BIOSYNTHESIS PROTEIN WZXC"/>
    <property type="match status" value="1"/>
</dbReference>
<keyword evidence="6 7" id="KW-0472">Membrane</keyword>
<feature type="transmembrane region" description="Helical" evidence="7">
    <location>
        <begin position="172"/>
        <end position="191"/>
    </location>
</feature>
<feature type="transmembrane region" description="Helical" evidence="7">
    <location>
        <begin position="378"/>
        <end position="401"/>
    </location>
</feature>
<feature type="transmembrane region" description="Helical" evidence="7">
    <location>
        <begin position="79"/>
        <end position="106"/>
    </location>
</feature>
<evidence type="ECO:0000256" key="7">
    <source>
        <dbReference type="SAM" id="Phobius"/>
    </source>
</evidence>
<evidence type="ECO:0000256" key="2">
    <source>
        <dbReference type="ARBA" id="ARBA00007430"/>
    </source>
</evidence>
<dbReference type="EMBL" id="MGHD01000019">
    <property type="protein sequence ID" value="OGM59434.1"/>
    <property type="molecule type" value="Genomic_DNA"/>
</dbReference>
<evidence type="ECO:0000256" key="4">
    <source>
        <dbReference type="ARBA" id="ARBA00022692"/>
    </source>
</evidence>
<protein>
    <submittedName>
        <fullName evidence="8">Uncharacterized protein</fullName>
    </submittedName>
</protein>
<evidence type="ECO:0000256" key="1">
    <source>
        <dbReference type="ARBA" id="ARBA00004651"/>
    </source>
</evidence>
<dbReference type="InterPro" id="IPR050833">
    <property type="entry name" value="Poly_Biosynth_Transport"/>
</dbReference>
<evidence type="ECO:0000313" key="8">
    <source>
        <dbReference type="EMBL" id="OGM59434.1"/>
    </source>
</evidence>
<dbReference type="PANTHER" id="PTHR30250">
    <property type="entry name" value="PST FAMILY PREDICTED COLANIC ACID TRANSPORTER"/>
    <property type="match status" value="1"/>
</dbReference>
<dbReference type="GO" id="GO:0005886">
    <property type="term" value="C:plasma membrane"/>
    <property type="evidence" value="ECO:0007669"/>
    <property type="project" value="UniProtKB-SubCell"/>
</dbReference>
<dbReference type="Pfam" id="PF13440">
    <property type="entry name" value="Polysacc_synt_3"/>
    <property type="match status" value="1"/>
</dbReference>
<keyword evidence="4 7" id="KW-0812">Transmembrane</keyword>
<feature type="transmembrane region" description="Helical" evidence="7">
    <location>
        <begin position="112"/>
        <end position="133"/>
    </location>
</feature>
<dbReference type="AlphaFoldDB" id="A0A1F8B5W6"/>
<feature type="transmembrane region" description="Helical" evidence="7">
    <location>
        <begin position="145"/>
        <end position="166"/>
    </location>
</feature>
<evidence type="ECO:0000313" key="9">
    <source>
        <dbReference type="Proteomes" id="UP000176404"/>
    </source>
</evidence>
<feature type="transmembrane region" description="Helical" evidence="7">
    <location>
        <begin position="325"/>
        <end position="346"/>
    </location>
</feature>
<feature type="transmembrane region" description="Helical" evidence="7">
    <location>
        <begin position="283"/>
        <end position="305"/>
    </location>
</feature>
<feature type="transmembrane region" description="Helical" evidence="7">
    <location>
        <begin position="21"/>
        <end position="37"/>
    </location>
</feature>
<keyword evidence="3" id="KW-1003">Cell membrane</keyword>
<evidence type="ECO:0000256" key="3">
    <source>
        <dbReference type="ARBA" id="ARBA00022475"/>
    </source>
</evidence>
<organism evidence="8 9">
    <name type="scientific">Candidatus Woesebacteria bacterium RIFCSPLOWO2_01_FULL_39_10b</name>
    <dbReference type="NCBI Taxonomy" id="1802517"/>
    <lineage>
        <taxon>Bacteria</taxon>
        <taxon>Candidatus Woeseibacteriota</taxon>
    </lineage>
</organism>
<feature type="transmembrane region" description="Helical" evidence="7">
    <location>
        <begin position="43"/>
        <end position="67"/>
    </location>
</feature>
<dbReference type="Proteomes" id="UP000176404">
    <property type="component" value="Unassembled WGS sequence"/>
</dbReference>
<proteinExistence type="inferred from homology"/>
<dbReference type="CDD" id="cd13127">
    <property type="entry name" value="MATE_tuaB_like"/>
    <property type="match status" value="1"/>
</dbReference>
<comment type="similarity">
    <text evidence="2">Belongs to the polysaccharide synthase family.</text>
</comment>